<sequence length="542" mass="63951">MKAYEQAEEEFKQFIEFGNIFDKATRRYLVYYLQHKVQPAAALESHRYNSPQYDYLKESLDTVFADDKLLKVASGNLSLSKQIIHDTLQWMRKSQQEINRDNPCQEEFKRLQSWKDRPLQIYADTWYHLTNFLKETYTREEIDISFYEKYFDDIFRDKAKFLESIKNQQEKLPIDILLDDLLMQWEKLLIAKSLQYEMQEMVRKQDEYAKLLYAKVEEYENMMELIAPFAQEVGRFWDMSRGLWKQTNFDVLHRYAELLKNEKSIRELADLLGRMREAQTEIEEQLYEYTISKASWKGSIEQKTEIGGIHESDDLNYVLPSEMAMLSDAVTETAFYKKYVEKGLLTFQYQGRESVSGEGTATDKREITRRKEKGPFIICVDASASMEGLPEHVAKVLCFAILKMAAGEGRRCYLISFSTGLQVINLLELETSLDQVVKFLSMTFNGGTDIHPPMYEALNMLQTRDYKEADVLMISDFIMYEMREDLMKKIKQEQRRGTRFHSLTVSTESNASIVELFDNYWIYHPENKEIARQLAEDLRKID</sequence>
<evidence type="ECO:0000313" key="3">
    <source>
        <dbReference type="EMBL" id="MDO1446213.1"/>
    </source>
</evidence>
<dbReference type="InterPro" id="IPR008912">
    <property type="entry name" value="Uncharacterised_CoxE"/>
</dbReference>
<proteinExistence type="predicted"/>
<dbReference type="PANTHER" id="PTHR36846:SF1">
    <property type="entry name" value="PROTEIN VIAA"/>
    <property type="match status" value="1"/>
</dbReference>
<reference evidence="3" key="1">
    <citation type="submission" date="2023-07" db="EMBL/GenBank/DDBJ databases">
        <title>The genome sequence of Rhodocytophaga aerolata KACC 12507.</title>
        <authorList>
            <person name="Zhang X."/>
        </authorList>
    </citation>
    <scope>NUCLEOTIDE SEQUENCE</scope>
    <source>
        <strain evidence="3">KACC 12507</strain>
    </source>
</reference>
<feature type="domain" description="VWFA" evidence="2">
    <location>
        <begin position="373"/>
        <end position="539"/>
    </location>
</feature>
<evidence type="ECO:0000259" key="2">
    <source>
        <dbReference type="SMART" id="SM00327"/>
    </source>
</evidence>
<dbReference type="EMBL" id="JAUKPO010000003">
    <property type="protein sequence ID" value="MDO1446213.1"/>
    <property type="molecule type" value="Genomic_DNA"/>
</dbReference>
<dbReference type="InterPro" id="IPR036465">
    <property type="entry name" value="vWFA_dom_sf"/>
</dbReference>
<accession>A0ABT8R4J4</accession>
<dbReference type="PANTHER" id="PTHR36846">
    <property type="entry name" value="PROTEIN VIAA"/>
    <property type="match status" value="1"/>
</dbReference>
<dbReference type="Gene3D" id="3.40.50.410">
    <property type="entry name" value="von Willebrand factor, type A domain"/>
    <property type="match status" value="1"/>
</dbReference>
<dbReference type="SUPFAM" id="SSF53300">
    <property type="entry name" value="vWA-like"/>
    <property type="match status" value="1"/>
</dbReference>
<name>A0ABT8R4J4_9BACT</name>
<dbReference type="Proteomes" id="UP001168528">
    <property type="component" value="Unassembled WGS sequence"/>
</dbReference>
<feature type="coiled-coil region" evidence="1">
    <location>
        <begin position="261"/>
        <end position="288"/>
    </location>
</feature>
<protein>
    <submittedName>
        <fullName evidence="3">VWA domain-containing protein</fullName>
    </submittedName>
</protein>
<dbReference type="RefSeq" id="WP_302037014.1">
    <property type="nucleotide sequence ID" value="NZ_JAUKPO010000003.1"/>
</dbReference>
<gene>
    <name evidence="3" type="ORF">Q0590_08120</name>
</gene>
<dbReference type="Pfam" id="PF05762">
    <property type="entry name" value="VWA_CoxE"/>
    <property type="match status" value="1"/>
</dbReference>
<keyword evidence="1" id="KW-0175">Coiled coil</keyword>
<evidence type="ECO:0000313" key="4">
    <source>
        <dbReference type="Proteomes" id="UP001168528"/>
    </source>
</evidence>
<keyword evidence="4" id="KW-1185">Reference proteome</keyword>
<organism evidence="3 4">
    <name type="scientific">Rhodocytophaga aerolata</name>
    <dbReference type="NCBI Taxonomy" id="455078"/>
    <lineage>
        <taxon>Bacteria</taxon>
        <taxon>Pseudomonadati</taxon>
        <taxon>Bacteroidota</taxon>
        <taxon>Cytophagia</taxon>
        <taxon>Cytophagales</taxon>
        <taxon>Rhodocytophagaceae</taxon>
        <taxon>Rhodocytophaga</taxon>
    </lineage>
</organism>
<comment type="caution">
    <text evidence="3">The sequence shown here is derived from an EMBL/GenBank/DDBJ whole genome shotgun (WGS) entry which is preliminary data.</text>
</comment>
<dbReference type="SMART" id="SM00327">
    <property type="entry name" value="VWA"/>
    <property type="match status" value="1"/>
</dbReference>
<evidence type="ECO:0000256" key="1">
    <source>
        <dbReference type="SAM" id="Coils"/>
    </source>
</evidence>
<dbReference type="InterPro" id="IPR002035">
    <property type="entry name" value="VWF_A"/>
</dbReference>